<dbReference type="OrthoDB" id="62952at2759"/>
<comment type="caution">
    <text evidence="2">The sequence shown here is derived from an EMBL/GenBank/DDBJ whole genome shotgun (WGS) entry which is preliminary data.</text>
</comment>
<dbReference type="AlphaFoldDB" id="A0A9P4HRW4"/>
<dbReference type="InterPro" id="IPR038883">
    <property type="entry name" value="AN11006-like"/>
</dbReference>
<evidence type="ECO:0000256" key="1">
    <source>
        <dbReference type="SAM" id="MobiDB-lite"/>
    </source>
</evidence>
<reference evidence="2" key="1">
    <citation type="journal article" date="2020" name="Stud. Mycol.">
        <title>101 Dothideomycetes genomes: a test case for predicting lifestyles and emergence of pathogens.</title>
        <authorList>
            <person name="Haridas S."/>
            <person name="Albert R."/>
            <person name="Binder M."/>
            <person name="Bloem J."/>
            <person name="Labutti K."/>
            <person name="Salamov A."/>
            <person name="Andreopoulos B."/>
            <person name="Baker S."/>
            <person name="Barry K."/>
            <person name="Bills G."/>
            <person name="Bluhm B."/>
            <person name="Cannon C."/>
            <person name="Castanera R."/>
            <person name="Culley D."/>
            <person name="Daum C."/>
            <person name="Ezra D."/>
            <person name="Gonzalez J."/>
            <person name="Henrissat B."/>
            <person name="Kuo A."/>
            <person name="Liang C."/>
            <person name="Lipzen A."/>
            <person name="Lutzoni F."/>
            <person name="Magnuson J."/>
            <person name="Mondo S."/>
            <person name="Nolan M."/>
            <person name="Ohm R."/>
            <person name="Pangilinan J."/>
            <person name="Park H.-J."/>
            <person name="Ramirez L."/>
            <person name="Alfaro M."/>
            <person name="Sun H."/>
            <person name="Tritt A."/>
            <person name="Yoshinaga Y."/>
            <person name="Zwiers L.-H."/>
            <person name="Turgeon B."/>
            <person name="Goodwin S."/>
            <person name="Spatafora J."/>
            <person name="Crous P."/>
            <person name="Grigoriev I."/>
        </authorList>
    </citation>
    <scope>NUCLEOTIDE SEQUENCE</scope>
    <source>
        <strain evidence="2">CBS 121410</strain>
    </source>
</reference>
<feature type="region of interest" description="Disordered" evidence="1">
    <location>
        <begin position="1"/>
        <end position="22"/>
    </location>
</feature>
<evidence type="ECO:0000313" key="3">
    <source>
        <dbReference type="Proteomes" id="UP000799776"/>
    </source>
</evidence>
<dbReference type="EMBL" id="ML978744">
    <property type="protein sequence ID" value="KAF2084200.1"/>
    <property type="molecule type" value="Genomic_DNA"/>
</dbReference>
<protein>
    <recommendedName>
        <fullName evidence="4">F-box domain-containing protein</fullName>
    </recommendedName>
</protein>
<accession>A0A9P4HRW4</accession>
<sequence length="391" mass="42881">MKRRDESGVGRKRGGSSITALSTVAPDRRCSYDVSPSIRAAFTNPGLCCPNEWPVPRTPSSSSKTAPAEPQRRSLSSWISSDPPADPFLTSTGKPTNPQSGSPLFARLPLEIRRQVYSHLLHQPSPILCVDRGGLPRTAYALAPAILRSCRLVLAEALPVLYSQNRFTINHIPNLLRSSNSAPRFAICPRYFALIRYLNVDVPDKYIPRFYATDWGDEYEGFVDCVSGVIRAAGRGLRHVQLRLVRNCALESYTSWGPYLQPGAPIMAAVADAHCPTDGGSAKDEDGYARKLHLLVPCQGCEGPELCFDVWRPDAPVVVHCIARSLGALQRTAGLNGWPLEDVLKVKVATRDKRDGDIDAEIAGFDAGQADPKAEIVVDREREEIILEIDL</sequence>
<dbReference type="PANTHER" id="PTHR42085">
    <property type="entry name" value="F-BOX DOMAIN-CONTAINING PROTEIN"/>
    <property type="match status" value="1"/>
</dbReference>
<feature type="region of interest" description="Disordered" evidence="1">
    <location>
        <begin position="43"/>
        <end position="80"/>
    </location>
</feature>
<keyword evidence="3" id="KW-1185">Reference proteome</keyword>
<gene>
    <name evidence="2" type="ORF">K490DRAFT_59782</name>
</gene>
<organism evidence="2 3">
    <name type="scientific">Saccharata proteae CBS 121410</name>
    <dbReference type="NCBI Taxonomy" id="1314787"/>
    <lineage>
        <taxon>Eukaryota</taxon>
        <taxon>Fungi</taxon>
        <taxon>Dikarya</taxon>
        <taxon>Ascomycota</taxon>
        <taxon>Pezizomycotina</taxon>
        <taxon>Dothideomycetes</taxon>
        <taxon>Dothideomycetes incertae sedis</taxon>
        <taxon>Botryosphaeriales</taxon>
        <taxon>Saccharataceae</taxon>
        <taxon>Saccharata</taxon>
    </lineage>
</organism>
<dbReference type="PANTHER" id="PTHR42085:SF1">
    <property type="entry name" value="F-BOX DOMAIN-CONTAINING PROTEIN"/>
    <property type="match status" value="1"/>
</dbReference>
<dbReference type="Proteomes" id="UP000799776">
    <property type="component" value="Unassembled WGS sequence"/>
</dbReference>
<proteinExistence type="predicted"/>
<evidence type="ECO:0008006" key="4">
    <source>
        <dbReference type="Google" id="ProtNLM"/>
    </source>
</evidence>
<evidence type="ECO:0000313" key="2">
    <source>
        <dbReference type="EMBL" id="KAF2084200.1"/>
    </source>
</evidence>
<name>A0A9P4HRW4_9PEZI</name>